<dbReference type="InterPro" id="IPR043128">
    <property type="entry name" value="Rev_trsase/Diguanyl_cyclase"/>
</dbReference>
<feature type="transmembrane region" description="Helical" evidence="8">
    <location>
        <begin position="191"/>
        <end position="210"/>
    </location>
</feature>
<dbReference type="CDD" id="cd01949">
    <property type="entry name" value="GGDEF"/>
    <property type="match status" value="1"/>
</dbReference>
<proteinExistence type="predicted"/>
<dbReference type="Gene3D" id="3.30.70.270">
    <property type="match status" value="1"/>
</dbReference>
<dbReference type="OrthoDB" id="9759607at2"/>
<evidence type="ECO:0000256" key="3">
    <source>
        <dbReference type="ARBA" id="ARBA00022475"/>
    </source>
</evidence>
<evidence type="ECO:0000256" key="2">
    <source>
        <dbReference type="ARBA" id="ARBA00012528"/>
    </source>
</evidence>
<gene>
    <name evidence="12" type="ORF">ESZ00_12645</name>
</gene>
<keyword evidence="3" id="KW-1003">Cell membrane</keyword>
<dbReference type="GO" id="GO:0043709">
    <property type="term" value="P:cell adhesion involved in single-species biofilm formation"/>
    <property type="evidence" value="ECO:0007669"/>
    <property type="project" value="TreeGrafter"/>
</dbReference>
<dbReference type="SUPFAM" id="SSF55785">
    <property type="entry name" value="PYP-like sensor domain (PAS domain)"/>
    <property type="match status" value="1"/>
</dbReference>
<dbReference type="InterPro" id="IPR000700">
    <property type="entry name" value="PAS-assoc_C"/>
</dbReference>
<dbReference type="SMART" id="SM00267">
    <property type="entry name" value="GGDEF"/>
    <property type="match status" value="1"/>
</dbReference>
<evidence type="ECO:0000259" key="11">
    <source>
        <dbReference type="PROSITE" id="PS50887"/>
    </source>
</evidence>
<keyword evidence="5 8" id="KW-1133">Transmembrane helix</keyword>
<keyword evidence="6 8" id="KW-0472">Membrane</keyword>
<evidence type="ECO:0000256" key="8">
    <source>
        <dbReference type="SAM" id="Phobius"/>
    </source>
</evidence>
<evidence type="ECO:0000256" key="1">
    <source>
        <dbReference type="ARBA" id="ARBA00004651"/>
    </source>
</evidence>
<dbReference type="RefSeq" id="WP_129208617.1">
    <property type="nucleotide sequence ID" value="NZ_BMGU01000004.1"/>
</dbReference>
<feature type="transmembrane region" description="Helical" evidence="8">
    <location>
        <begin position="161"/>
        <end position="179"/>
    </location>
</feature>
<organism evidence="12 13">
    <name type="scientific">Silvibacterium dinghuense</name>
    <dbReference type="NCBI Taxonomy" id="1560006"/>
    <lineage>
        <taxon>Bacteria</taxon>
        <taxon>Pseudomonadati</taxon>
        <taxon>Acidobacteriota</taxon>
        <taxon>Terriglobia</taxon>
        <taxon>Terriglobales</taxon>
        <taxon>Acidobacteriaceae</taxon>
        <taxon>Silvibacterium</taxon>
    </lineage>
</organism>
<dbReference type="PROSITE" id="PS50887">
    <property type="entry name" value="GGDEF"/>
    <property type="match status" value="1"/>
</dbReference>
<dbReference type="InterPro" id="IPR001610">
    <property type="entry name" value="PAC"/>
</dbReference>
<dbReference type="NCBIfam" id="TIGR00254">
    <property type="entry name" value="GGDEF"/>
    <property type="match status" value="1"/>
</dbReference>
<sequence length="608" mass="66610">MEAKQLTLMRDLVRLAFLLILADLAASLVNLASWHAGGVTVLWPTNALLAAYLLSSPRGWKHASACLALGFSIDLAENLVLGWHLESSFYLACCNLMEVVVAWLLIRRVTGSRPDLTNLRHLLAMLLYGVGLASAATAIAASFLTSPPSSTLATLVTVRNWYMPDMLGMATVLPLYLSYRLRTGLRLWSWTEAAGLFSLVIAATLFVFGQNRYPLLFLLTPVLLFVGVRMGLAGSAMALLLIAVIGGILTSRGHGPTMLIHGATIAQRDMALQAFIALTMLTLYILDVVVVSRLRLQQNLDVNETRFRMLAESSRDIIVLTDLAGNRQYVSPAALEVLGWSPEELIGGSYQELVHTEDIELFQRMLEDCREGRPMPPTTYRQRAKNGSYRWLESNPRLLLDPATGEATGYVAVVRDITDRKKVEEELARAFSLVETLASVDGLTGLANRRRFDEVLEQEWLRTVREGGQLSLLMLDVDHFKHYNDLYGHLSGDECLRQVAEAIQETLNRATDLAARYGGEEFAVILPNTGHTGALMVCNEILKAVRLRGVAHSANPPGVVTVSAGCASMSATVHGSWLALLRAADAALYQAKAQGRDQLQIAGDLETA</sequence>
<feature type="domain" description="PAC" evidence="10">
    <location>
        <begin position="376"/>
        <end position="429"/>
    </location>
</feature>
<evidence type="ECO:0000259" key="9">
    <source>
        <dbReference type="PROSITE" id="PS50112"/>
    </source>
</evidence>
<feature type="transmembrane region" description="Helical" evidence="8">
    <location>
        <begin position="222"/>
        <end position="249"/>
    </location>
</feature>
<dbReference type="InterPro" id="IPR029787">
    <property type="entry name" value="Nucleotide_cyclase"/>
</dbReference>
<dbReference type="Pfam" id="PF00990">
    <property type="entry name" value="GGDEF"/>
    <property type="match status" value="1"/>
</dbReference>
<dbReference type="Pfam" id="PF05231">
    <property type="entry name" value="MASE1"/>
    <property type="match status" value="1"/>
</dbReference>
<name>A0A4V1NVD8_9BACT</name>
<dbReference type="PANTHER" id="PTHR45138">
    <property type="entry name" value="REGULATORY COMPONENTS OF SENSORY TRANSDUCTION SYSTEM"/>
    <property type="match status" value="1"/>
</dbReference>
<dbReference type="GO" id="GO:0005886">
    <property type="term" value="C:plasma membrane"/>
    <property type="evidence" value="ECO:0007669"/>
    <property type="project" value="UniProtKB-SubCell"/>
</dbReference>
<dbReference type="NCBIfam" id="TIGR00229">
    <property type="entry name" value="sensory_box"/>
    <property type="match status" value="1"/>
</dbReference>
<dbReference type="SMART" id="SM00091">
    <property type="entry name" value="PAS"/>
    <property type="match status" value="1"/>
</dbReference>
<dbReference type="Proteomes" id="UP000290253">
    <property type="component" value="Unassembled WGS sequence"/>
</dbReference>
<dbReference type="GO" id="GO:0006355">
    <property type="term" value="P:regulation of DNA-templated transcription"/>
    <property type="evidence" value="ECO:0007669"/>
    <property type="project" value="InterPro"/>
</dbReference>
<feature type="domain" description="PAS" evidence="9">
    <location>
        <begin position="303"/>
        <end position="373"/>
    </location>
</feature>
<dbReference type="PROSITE" id="PS50112">
    <property type="entry name" value="PAS"/>
    <property type="match status" value="1"/>
</dbReference>
<dbReference type="PANTHER" id="PTHR45138:SF9">
    <property type="entry name" value="DIGUANYLATE CYCLASE DGCM-RELATED"/>
    <property type="match status" value="1"/>
</dbReference>
<dbReference type="InterPro" id="IPR050469">
    <property type="entry name" value="Diguanylate_Cyclase"/>
</dbReference>
<evidence type="ECO:0000313" key="13">
    <source>
        <dbReference type="Proteomes" id="UP000290253"/>
    </source>
</evidence>
<comment type="subcellular location">
    <subcellularLocation>
        <location evidence="1">Cell membrane</location>
        <topology evidence="1">Multi-pass membrane protein</topology>
    </subcellularLocation>
</comment>
<feature type="transmembrane region" description="Helical" evidence="8">
    <location>
        <begin position="270"/>
        <end position="291"/>
    </location>
</feature>
<dbReference type="EC" id="2.7.7.65" evidence="2"/>
<dbReference type="AlphaFoldDB" id="A0A4V1NVD8"/>
<dbReference type="InterPro" id="IPR013767">
    <property type="entry name" value="PAS_fold"/>
</dbReference>
<dbReference type="GO" id="GO:1902201">
    <property type="term" value="P:negative regulation of bacterial-type flagellum-dependent cell motility"/>
    <property type="evidence" value="ECO:0007669"/>
    <property type="project" value="TreeGrafter"/>
</dbReference>
<dbReference type="SUPFAM" id="SSF55073">
    <property type="entry name" value="Nucleotide cyclase"/>
    <property type="match status" value="1"/>
</dbReference>
<dbReference type="GO" id="GO:0052621">
    <property type="term" value="F:diguanylate cyclase activity"/>
    <property type="evidence" value="ECO:0007669"/>
    <property type="project" value="UniProtKB-EC"/>
</dbReference>
<reference evidence="12 13" key="1">
    <citation type="journal article" date="2016" name="Int. J. Syst. Evol. Microbiol.">
        <title>Acidipila dinghuensis sp. nov., an acidobacterium isolated from forest soil.</title>
        <authorList>
            <person name="Jiang Y.W."/>
            <person name="Wang J."/>
            <person name="Chen M.H."/>
            <person name="Lv Y.Y."/>
            <person name="Qiu L.H."/>
        </authorList>
    </citation>
    <scope>NUCLEOTIDE SEQUENCE [LARGE SCALE GENOMIC DNA]</scope>
    <source>
        <strain evidence="12 13">DHOF10</strain>
    </source>
</reference>
<keyword evidence="13" id="KW-1185">Reference proteome</keyword>
<evidence type="ECO:0000256" key="4">
    <source>
        <dbReference type="ARBA" id="ARBA00022692"/>
    </source>
</evidence>
<dbReference type="InterPro" id="IPR035965">
    <property type="entry name" value="PAS-like_dom_sf"/>
</dbReference>
<evidence type="ECO:0000256" key="5">
    <source>
        <dbReference type="ARBA" id="ARBA00022989"/>
    </source>
</evidence>
<feature type="transmembrane region" description="Helical" evidence="8">
    <location>
        <begin position="12"/>
        <end position="29"/>
    </location>
</feature>
<feature type="transmembrane region" description="Helical" evidence="8">
    <location>
        <begin position="89"/>
        <end position="110"/>
    </location>
</feature>
<feature type="domain" description="GGDEF" evidence="11">
    <location>
        <begin position="468"/>
        <end position="604"/>
    </location>
</feature>
<accession>A0A4V1NVD8</accession>
<keyword evidence="4 8" id="KW-0812">Transmembrane</keyword>
<evidence type="ECO:0000256" key="6">
    <source>
        <dbReference type="ARBA" id="ARBA00023136"/>
    </source>
</evidence>
<dbReference type="InterPro" id="IPR000160">
    <property type="entry name" value="GGDEF_dom"/>
</dbReference>
<comment type="catalytic activity">
    <reaction evidence="7">
        <text>2 GTP = 3',3'-c-di-GMP + 2 diphosphate</text>
        <dbReference type="Rhea" id="RHEA:24898"/>
        <dbReference type="ChEBI" id="CHEBI:33019"/>
        <dbReference type="ChEBI" id="CHEBI:37565"/>
        <dbReference type="ChEBI" id="CHEBI:58805"/>
        <dbReference type="EC" id="2.7.7.65"/>
    </reaction>
</comment>
<dbReference type="FunFam" id="3.30.70.270:FF:000001">
    <property type="entry name" value="Diguanylate cyclase domain protein"/>
    <property type="match status" value="1"/>
</dbReference>
<evidence type="ECO:0000256" key="7">
    <source>
        <dbReference type="ARBA" id="ARBA00034247"/>
    </source>
</evidence>
<protein>
    <recommendedName>
        <fullName evidence="2">diguanylate cyclase</fullName>
        <ecNumber evidence="2">2.7.7.65</ecNumber>
    </recommendedName>
</protein>
<dbReference type="PROSITE" id="PS50113">
    <property type="entry name" value="PAC"/>
    <property type="match status" value="1"/>
</dbReference>
<dbReference type="InterPro" id="IPR007895">
    <property type="entry name" value="MASE1"/>
</dbReference>
<comment type="caution">
    <text evidence="12">The sequence shown here is derived from an EMBL/GenBank/DDBJ whole genome shotgun (WGS) entry which is preliminary data.</text>
</comment>
<evidence type="ECO:0000259" key="10">
    <source>
        <dbReference type="PROSITE" id="PS50113"/>
    </source>
</evidence>
<feature type="transmembrane region" description="Helical" evidence="8">
    <location>
        <begin position="122"/>
        <end position="141"/>
    </location>
</feature>
<dbReference type="InterPro" id="IPR000014">
    <property type="entry name" value="PAS"/>
</dbReference>
<dbReference type="EMBL" id="SDMK01000002">
    <property type="protein sequence ID" value="RXS95420.1"/>
    <property type="molecule type" value="Genomic_DNA"/>
</dbReference>
<dbReference type="Gene3D" id="3.30.450.20">
    <property type="entry name" value="PAS domain"/>
    <property type="match status" value="1"/>
</dbReference>
<dbReference type="CDD" id="cd00130">
    <property type="entry name" value="PAS"/>
    <property type="match status" value="1"/>
</dbReference>
<dbReference type="Pfam" id="PF00989">
    <property type="entry name" value="PAS"/>
    <property type="match status" value="1"/>
</dbReference>
<evidence type="ECO:0000313" key="12">
    <source>
        <dbReference type="EMBL" id="RXS95420.1"/>
    </source>
</evidence>
<dbReference type="SMART" id="SM00086">
    <property type="entry name" value="PAC"/>
    <property type="match status" value="1"/>
</dbReference>